<protein>
    <submittedName>
        <fullName evidence="1">LLM class F420-dependent oxidoreductase</fullName>
    </submittedName>
</protein>
<dbReference type="OrthoDB" id="4760590at2"/>
<dbReference type="InterPro" id="IPR050766">
    <property type="entry name" value="Bact_Lucif_Oxidored"/>
</dbReference>
<dbReference type="PANTHER" id="PTHR30137:SF18">
    <property type="entry name" value="CONSERVED PROTEIN"/>
    <property type="match status" value="1"/>
</dbReference>
<proteinExistence type="predicted"/>
<accession>A0A7I7X5Z3</accession>
<dbReference type="Pfam" id="PF00296">
    <property type="entry name" value="Bac_luciferase"/>
    <property type="match status" value="1"/>
</dbReference>
<evidence type="ECO:0000313" key="1">
    <source>
        <dbReference type="EMBL" id="BBZ24277.1"/>
    </source>
</evidence>
<reference evidence="1 2" key="1">
    <citation type="journal article" date="2019" name="Emerg. Microbes Infect.">
        <title>Comprehensive subspecies identification of 175 nontuberculous mycobacteria species based on 7547 genomic profiles.</title>
        <authorList>
            <person name="Matsumoto Y."/>
            <person name="Kinjo T."/>
            <person name="Motooka D."/>
            <person name="Nabeya D."/>
            <person name="Jung N."/>
            <person name="Uechi K."/>
            <person name="Horii T."/>
            <person name="Iida T."/>
            <person name="Fujita J."/>
            <person name="Nakamura S."/>
        </authorList>
    </citation>
    <scope>NUCLEOTIDE SEQUENCE [LARGE SCALE GENOMIC DNA]</scope>
    <source>
        <strain evidence="1 2">JCM 13571</strain>
    </source>
</reference>
<dbReference type="NCBIfam" id="TIGR03620">
    <property type="entry name" value="F420_MSMEG_4141"/>
    <property type="match status" value="1"/>
</dbReference>
<dbReference type="RefSeq" id="WP_085135221.1">
    <property type="nucleotide sequence ID" value="NZ_AP022609.1"/>
</dbReference>
<dbReference type="EMBL" id="AP022609">
    <property type="protein sequence ID" value="BBZ24277.1"/>
    <property type="molecule type" value="Genomic_DNA"/>
</dbReference>
<evidence type="ECO:0000313" key="2">
    <source>
        <dbReference type="Proteomes" id="UP000467260"/>
    </source>
</evidence>
<dbReference type="Gene3D" id="3.20.20.30">
    <property type="entry name" value="Luciferase-like domain"/>
    <property type="match status" value="2"/>
</dbReference>
<dbReference type="SUPFAM" id="SSF51679">
    <property type="entry name" value="Bacterial luciferase-like"/>
    <property type="match status" value="1"/>
</dbReference>
<dbReference type="InterPro" id="IPR011251">
    <property type="entry name" value="Luciferase-like_dom"/>
</dbReference>
<dbReference type="AlphaFoldDB" id="A0A7I7X5Z3"/>
<dbReference type="InterPro" id="IPR036661">
    <property type="entry name" value="Luciferase-like_sf"/>
</dbReference>
<organism evidence="1 2">
    <name type="scientific">Mycolicibacter hiberniae</name>
    <dbReference type="NCBI Taxonomy" id="29314"/>
    <lineage>
        <taxon>Bacteria</taxon>
        <taxon>Bacillati</taxon>
        <taxon>Actinomycetota</taxon>
        <taxon>Actinomycetes</taxon>
        <taxon>Mycobacteriales</taxon>
        <taxon>Mycobacteriaceae</taxon>
        <taxon>Mycolicibacter</taxon>
    </lineage>
</organism>
<dbReference type="GO" id="GO:0005829">
    <property type="term" value="C:cytosol"/>
    <property type="evidence" value="ECO:0007669"/>
    <property type="project" value="TreeGrafter"/>
</dbReference>
<dbReference type="InterPro" id="IPR019922">
    <property type="entry name" value="Lucif-like_OxRdatse_MSMEG_4141"/>
</dbReference>
<name>A0A7I7X5Z3_9MYCO</name>
<dbReference type="KEGG" id="mhib:MHIB_26950"/>
<dbReference type="PANTHER" id="PTHR30137">
    <property type="entry name" value="LUCIFERASE-LIKE MONOOXYGENASE"/>
    <property type="match status" value="1"/>
</dbReference>
<dbReference type="GO" id="GO:0016705">
    <property type="term" value="F:oxidoreductase activity, acting on paired donors, with incorporation or reduction of molecular oxygen"/>
    <property type="evidence" value="ECO:0007669"/>
    <property type="project" value="InterPro"/>
</dbReference>
<dbReference type="Proteomes" id="UP000467260">
    <property type="component" value="Chromosome"/>
</dbReference>
<sequence length="285" mass="30590">MSETFALKPDLGRYAVWTFGSPTGEQAAEIERLGYGAIWVGGSPAADLAFVEPLLEATSTLQVATGIVNVWTAAAEPVAESYHRIEAAYPGRFLLGIGVGHREATAEYRSPYRILNEYLDALDAAGVPTSRRVLAALGPKVLELAARRSAGAHPYLTTPEHTATARELIGPSVFLAPEHKVVLSTDAAAARETGREAVGFYLRLSNYVNNWHRMGFGDRDLRAPGSDRFIDAVVAHGSAEQIAARLDEHLQAGADQVAIQVLGGWERLVPTLKELAGPLGLTPRD</sequence>
<keyword evidence="2" id="KW-1185">Reference proteome</keyword>
<gene>
    <name evidence="1" type="ORF">MHIB_26950</name>
</gene>